<reference evidence="4" key="1">
    <citation type="submission" date="2013-11" db="EMBL/GenBank/DDBJ databases">
        <authorList>
            <person name="Hoang H.T."/>
            <person name="Killian M.L."/>
            <person name="Madson D.M."/>
            <person name="Arruda P.H.E."/>
            <person name="Sun D."/>
            <person name="Schwartz K.J."/>
            <person name="Yoon K."/>
        </authorList>
    </citation>
    <scope>NUCLEOTIDE SEQUENCE [LARGE SCALE GENOMIC DNA]</scope>
    <source>
        <strain evidence="4">CDK2</strain>
    </source>
</reference>
<dbReference type="AlphaFoldDB" id="A0A0N8HZZ4"/>
<dbReference type="EC" id="3.4.11.-" evidence="3"/>
<dbReference type="PANTHER" id="PTHR32481">
    <property type="entry name" value="AMINOPEPTIDASE"/>
    <property type="match status" value="1"/>
</dbReference>
<dbReference type="Pfam" id="PF05343">
    <property type="entry name" value="Peptidase_M42"/>
    <property type="match status" value="1"/>
</dbReference>
<evidence type="ECO:0000313" key="4">
    <source>
        <dbReference type="Proteomes" id="UP000050535"/>
    </source>
</evidence>
<keyword evidence="2 3" id="KW-0378">Hydrolase</keyword>
<evidence type="ECO:0000313" key="3">
    <source>
        <dbReference type="EMBL" id="KPN30875.1"/>
    </source>
</evidence>
<keyword evidence="4" id="KW-1185">Reference proteome</keyword>
<keyword evidence="3" id="KW-0031">Aminopeptidase</keyword>
<dbReference type="Proteomes" id="UP000050535">
    <property type="component" value="Unassembled WGS sequence"/>
</dbReference>
<sequence>MTVASDIPGVSEEDHVTALGDGTAIKLKDSSVITTPKVHKRLRSVAEDAGIEHQLEVLPAGGTDTAGFQNTNGAIPVGAISIPTRYLHTVTETANGDDIRATIDLLAAFLESEDGEHDYSL</sequence>
<name>A0A0N8HZZ4_9EURY</name>
<evidence type="ECO:0000256" key="1">
    <source>
        <dbReference type="ARBA" id="ARBA00022723"/>
    </source>
</evidence>
<dbReference type="SUPFAM" id="SSF53187">
    <property type="entry name" value="Zn-dependent exopeptidases"/>
    <property type="match status" value="1"/>
</dbReference>
<dbReference type="InterPro" id="IPR008007">
    <property type="entry name" value="Peptidase_M42"/>
</dbReference>
<dbReference type="GO" id="GO:0004177">
    <property type="term" value="F:aminopeptidase activity"/>
    <property type="evidence" value="ECO:0007669"/>
    <property type="project" value="UniProtKB-KW"/>
</dbReference>
<organism evidence="3 4">
    <name type="scientific">Halolamina pelagica</name>
    <dbReference type="NCBI Taxonomy" id="699431"/>
    <lineage>
        <taxon>Archaea</taxon>
        <taxon>Methanobacteriati</taxon>
        <taxon>Methanobacteriota</taxon>
        <taxon>Stenosarchaea group</taxon>
        <taxon>Halobacteria</taxon>
        <taxon>Halobacteriales</taxon>
        <taxon>Haloferacaceae</taxon>
    </lineage>
</organism>
<dbReference type="PATRIC" id="fig|699431.3.peg.1654"/>
<protein>
    <submittedName>
        <fullName evidence="3">Tetrahedral aminopeptidase</fullName>
        <ecNumber evidence="3">3.4.11.-</ecNumber>
    </submittedName>
</protein>
<keyword evidence="3" id="KW-0645">Protease</keyword>
<dbReference type="EMBL" id="LGUC01000001">
    <property type="protein sequence ID" value="KPN30875.1"/>
    <property type="molecule type" value="Genomic_DNA"/>
</dbReference>
<proteinExistence type="predicted"/>
<dbReference type="GO" id="GO:0046872">
    <property type="term" value="F:metal ion binding"/>
    <property type="evidence" value="ECO:0007669"/>
    <property type="project" value="UniProtKB-KW"/>
</dbReference>
<gene>
    <name evidence="3" type="primary">frvX_2</name>
    <name evidence="3" type="ORF">SY89_01615</name>
</gene>
<comment type="caution">
    <text evidence="3">The sequence shown here is derived from an EMBL/GenBank/DDBJ whole genome shotgun (WGS) entry which is preliminary data.</text>
</comment>
<dbReference type="STRING" id="699431.SY89_01615"/>
<dbReference type="PANTHER" id="PTHR32481:SF0">
    <property type="entry name" value="AMINOPEPTIDASE YPDE-RELATED"/>
    <property type="match status" value="1"/>
</dbReference>
<dbReference type="InterPro" id="IPR051464">
    <property type="entry name" value="Peptidase_M42_aminopept"/>
</dbReference>
<accession>A0A0N8HZZ4</accession>
<keyword evidence="1" id="KW-0479">Metal-binding</keyword>
<evidence type="ECO:0000256" key="2">
    <source>
        <dbReference type="ARBA" id="ARBA00022801"/>
    </source>
</evidence>
<dbReference type="Gene3D" id="3.40.630.10">
    <property type="entry name" value="Zn peptidases"/>
    <property type="match status" value="1"/>
</dbReference>